<dbReference type="InterPro" id="IPR000923">
    <property type="entry name" value="BlueCu_1"/>
</dbReference>
<dbReference type="InterPro" id="IPR002386">
    <property type="entry name" value="Amicyanin/Pseudoazurin"/>
</dbReference>
<feature type="binding site" evidence="8">
    <location>
        <position position="101"/>
    </location>
    <ligand>
        <name>Cu cation</name>
        <dbReference type="ChEBI" id="CHEBI:23378"/>
    </ligand>
</feature>
<keyword evidence="7 8" id="KW-0186">Copper</keyword>
<dbReference type="InterPro" id="IPR028871">
    <property type="entry name" value="BlueCu_1_BS"/>
</dbReference>
<evidence type="ECO:0000256" key="5">
    <source>
        <dbReference type="ARBA" id="ARBA00022764"/>
    </source>
</evidence>
<keyword evidence="4 8" id="KW-0479">Metal-binding</keyword>
<dbReference type="InterPro" id="IPR012745">
    <property type="entry name" value="Pseudoazurin"/>
</dbReference>
<dbReference type="PROSITE" id="PS00196">
    <property type="entry name" value="COPPER_BLUE"/>
    <property type="match status" value="1"/>
</dbReference>
<evidence type="ECO:0000256" key="6">
    <source>
        <dbReference type="ARBA" id="ARBA00022982"/>
    </source>
</evidence>
<evidence type="ECO:0000313" key="9">
    <source>
        <dbReference type="EMBL" id="PRH42201.1"/>
    </source>
</evidence>
<protein>
    <recommendedName>
        <fullName evidence="2">Pseudoazurin</fullName>
    </recommendedName>
</protein>
<evidence type="ECO:0000256" key="7">
    <source>
        <dbReference type="ARBA" id="ARBA00023008"/>
    </source>
</evidence>
<evidence type="ECO:0000256" key="2">
    <source>
        <dbReference type="ARBA" id="ARBA00016984"/>
    </source>
</evidence>
<dbReference type="InterPro" id="IPR008972">
    <property type="entry name" value="Cupredoxin"/>
</dbReference>
<dbReference type="AlphaFoldDB" id="A0A132E4A5"/>
<organism evidence="9 10">
    <name type="scientific">Burkholderia vietnamiensis</name>
    <dbReference type="NCBI Taxonomy" id="60552"/>
    <lineage>
        <taxon>Bacteria</taxon>
        <taxon>Pseudomonadati</taxon>
        <taxon>Pseudomonadota</taxon>
        <taxon>Betaproteobacteria</taxon>
        <taxon>Burkholderiales</taxon>
        <taxon>Burkholderiaceae</taxon>
        <taxon>Burkholderia</taxon>
        <taxon>Burkholderia cepacia complex</taxon>
    </lineage>
</organism>
<dbReference type="RefSeq" id="WP_034195228.1">
    <property type="nucleotide sequence ID" value="NZ_CADFEW010000001.1"/>
</dbReference>
<dbReference type="InterPro" id="IPR001235">
    <property type="entry name" value="Copper_blue_Plastocyanin"/>
</dbReference>
<evidence type="ECO:0000256" key="3">
    <source>
        <dbReference type="ARBA" id="ARBA00022448"/>
    </source>
</evidence>
<dbReference type="Gene3D" id="2.60.40.420">
    <property type="entry name" value="Cupredoxins - blue copper proteins"/>
    <property type="match status" value="1"/>
</dbReference>
<feature type="binding site" evidence="8">
    <location>
        <position position="104"/>
    </location>
    <ligand>
        <name>Cu cation</name>
        <dbReference type="ChEBI" id="CHEBI:23378"/>
    </ligand>
</feature>
<dbReference type="PRINTS" id="PR00156">
    <property type="entry name" value="COPPERBLUE"/>
</dbReference>
<evidence type="ECO:0000256" key="8">
    <source>
        <dbReference type="PIRSR" id="PIRSR602386-1"/>
    </source>
</evidence>
<name>A0A132E4A5_BURVI</name>
<proteinExistence type="predicted"/>
<comment type="subcellular location">
    <subcellularLocation>
        <location evidence="1">Periplasm</location>
    </subcellularLocation>
</comment>
<dbReference type="EMBL" id="PVHK01000083">
    <property type="protein sequence ID" value="PRH42201.1"/>
    <property type="molecule type" value="Genomic_DNA"/>
</dbReference>
<accession>A0A132E4A5</accession>
<reference evidence="9 10" key="1">
    <citation type="submission" date="2018-03" db="EMBL/GenBank/DDBJ databases">
        <authorList>
            <person name="Nguyen K."/>
            <person name="Fouts D."/>
            <person name="Sutton G."/>
        </authorList>
    </citation>
    <scope>NUCLEOTIDE SEQUENCE [LARGE SCALE GENOMIC DNA]</scope>
    <source>
        <strain evidence="9 10">AU3578</strain>
    </source>
</reference>
<evidence type="ECO:0000313" key="10">
    <source>
        <dbReference type="Proteomes" id="UP000237632"/>
    </source>
</evidence>
<comment type="caution">
    <text evidence="9">The sequence shown here is derived from an EMBL/GenBank/DDBJ whole genome shotgun (WGS) entry which is preliminary data.</text>
</comment>
<dbReference type="Pfam" id="PF00127">
    <property type="entry name" value="Copper-bind"/>
    <property type="match status" value="1"/>
</dbReference>
<keyword evidence="3" id="KW-0813">Transport</keyword>
<keyword evidence="5" id="KW-0574">Periplasm</keyword>
<dbReference type="GO" id="GO:0005507">
    <property type="term" value="F:copper ion binding"/>
    <property type="evidence" value="ECO:0007669"/>
    <property type="project" value="UniProtKB-UniRule"/>
</dbReference>
<dbReference type="PRINTS" id="PR00155">
    <property type="entry name" value="AMICYANIN"/>
</dbReference>
<dbReference type="CDD" id="cd04218">
    <property type="entry name" value="Pseudoazurin"/>
    <property type="match status" value="1"/>
</dbReference>
<sequence length="152" mass="16119">MKKIGWLRLIAGAGLLVSMGAHAADVEVRMLNRASDGQRGFEPALVHIDVGDSVHFVAADSGHGVESIPGMAPAGAGAFSGKISEDLTVKFDKPGVYGYRCIPHYMLGMVGLIVVGHPTNEAAARSVAQPRDAKARFDQLFATLDHEQPTQK</sequence>
<keyword evidence="6" id="KW-0249">Electron transport</keyword>
<evidence type="ECO:0000256" key="4">
    <source>
        <dbReference type="ARBA" id="ARBA00022723"/>
    </source>
</evidence>
<feature type="binding site" evidence="8">
    <location>
        <position position="63"/>
    </location>
    <ligand>
        <name>Cu cation</name>
        <dbReference type="ChEBI" id="CHEBI:23378"/>
    </ligand>
</feature>
<dbReference type="GO" id="GO:0009055">
    <property type="term" value="F:electron transfer activity"/>
    <property type="evidence" value="ECO:0007669"/>
    <property type="project" value="InterPro"/>
</dbReference>
<dbReference type="Proteomes" id="UP000237632">
    <property type="component" value="Unassembled WGS sequence"/>
</dbReference>
<dbReference type="NCBIfam" id="TIGR02375">
    <property type="entry name" value="pseudoazurin"/>
    <property type="match status" value="1"/>
</dbReference>
<comment type="cofactor">
    <cofactor evidence="8">
        <name>Cu cation</name>
        <dbReference type="ChEBI" id="CHEBI:23378"/>
    </cofactor>
    <text evidence="8">Binds 1 copper ion per subunit.</text>
</comment>
<gene>
    <name evidence="9" type="ORF">C6T65_11545</name>
</gene>
<evidence type="ECO:0000256" key="1">
    <source>
        <dbReference type="ARBA" id="ARBA00004418"/>
    </source>
</evidence>
<dbReference type="SUPFAM" id="SSF49503">
    <property type="entry name" value="Cupredoxins"/>
    <property type="match status" value="1"/>
</dbReference>
<feature type="binding site" evidence="8">
    <location>
        <position position="109"/>
    </location>
    <ligand>
        <name>Cu cation</name>
        <dbReference type="ChEBI" id="CHEBI:23378"/>
    </ligand>
</feature>
<dbReference type="GO" id="GO:0042597">
    <property type="term" value="C:periplasmic space"/>
    <property type="evidence" value="ECO:0007669"/>
    <property type="project" value="UniProtKB-SubCell"/>
</dbReference>